<evidence type="ECO:0000259" key="4">
    <source>
        <dbReference type="PROSITE" id="PS01124"/>
    </source>
</evidence>
<dbReference type="InterPro" id="IPR009057">
    <property type="entry name" value="Homeodomain-like_sf"/>
</dbReference>
<evidence type="ECO:0000256" key="2">
    <source>
        <dbReference type="ARBA" id="ARBA00023125"/>
    </source>
</evidence>
<dbReference type="GO" id="GO:0043565">
    <property type="term" value="F:sequence-specific DNA binding"/>
    <property type="evidence" value="ECO:0007669"/>
    <property type="project" value="InterPro"/>
</dbReference>
<dbReference type="SUPFAM" id="SSF51215">
    <property type="entry name" value="Regulatory protein AraC"/>
    <property type="match status" value="1"/>
</dbReference>
<dbReference type="SUPFAM" id="SSF53807">
    <property type="entry name" value="Helical backbone' metal receptor"/>
    <property type="match status" value="1"/>
</dbReference>
<evidence type="ECO:0000313" key="6">
    <source>
        <dbReference type="EMBL" id="RJX41734.1"/>
    </source>
</evidence>
<proteinExistence type="predicted"/>
<dbReference type="AlphaFoldDB" id="A0A3A6Q7B1"/>
<dbReference type="PROSITE" id="PS01124">
    <property type="entry name" value="HTH_ARAC_FAMILY_2"/>
    <property type="match status" value="1"/>
</dbReference>
<sequence>MSEFQSEWVESGFPLIAAAGMKSVYGTSNLPIYLINEPYTALLALASGRGSLSVDGEARELSQGDMALIPSGLEASLTADRLQPFHVYVLLLTAPQATHGDKRQAAMRKSELLSGEHIEILPSEPAIMAKLEELYVHRVPTQEWRHLRNQISLQEIMLYVLERLKRQGEQAEQPSMERSIVHLENYFHNKVSRDDLAAIAGVSRSHYSSMFKQLTGYSPSEYLTRIRVNRAIELLIEDAGTLREIAHRVGYRDEFYLSRRFKQHTGVSPTAFDQGPAPRVAVWLIPYASHMLLLGVKPVVTIAENSEYVNASGKEEAESPEGMIFADIDSSPEQIKSSLRRNRIELVIAAREHLQYMELSASQLRPYAPVVEVSWMELGWREHLRLIARAIGRSGEAERWLAAFDEEEEAARLQVQQLEAAQDSYAVFVLKPGELLVYGARNIGYVIYQSLGLRPPARIKAEIEQQQDRFHSVQIQPEELADYEGDRLLVVIYPDERGSTAHAETLFQSQEWNALAAVRGGHVHYLERDEWVPYNPVSIQLQLKRAVALLAEASKRQ</sequence>
<feature type="domain" description="Fe/B12 periplasmic-binding" evidence="5">
    <location>
        <begin position="279"/>
        <end position="554"/>
    </location>
</feature>
<comment type="caution">
    <text evidence="6">The sequence shown here is derived from an EMBL/GenBank/DDBJ whole genome shotgun (WGS) entry which is preliminary data.</text>
</comment>
<keyword evidence="1" id="KW-0805">Transcription regulation</keyword>
<evidence type="ECO:0000256" key="3">
    <source>
        <dbReference type="ARBA" id="ARBA00023163"/>
    </source>
</evidence>
<organism evidence="6 7">
    <name type="scientific">Paenibacillus pinisoli</name>
    <dbReference type="NCBI Taxonomy" id="1276110"/>
    <lineage>
        <taxon>Bacteria</taxon>
        <taxon>Bacillati</taxon>
        <taxon>Bacillota</taxon>
        <taxon>Bacilli</taxon>
        <taxon>Bacillales</taxon>
        <taxon>Paenibacillaceae</taxon>
        <taxon>Paenibacillus</taxon>
    </lineage>
</organism>
<dbReference type="RefSeq" id="WP_120108350.1">
    <property type="nucleotide sequence ID" value="NZ_QXQB01000001.1"/>
</dbReference>
<dbReference type="InterPro" id="IPR018060">
    <property type="entry name" value="HTH_AraC"/>
</dbReference>
<dbReference type="PROSITE" id="PS00041">
    <property type="entry name" value="HTH_ARAC_FAMILY_1"/>
    <property type="match status" value="1"/>
</dbReference>
<keyword evidence="3" id="KW-0804">Transcription</keyword>
<dbReference type="InterPro" id="IPR037923">
    <property type="entry name" value="HTH-like"/>
</dbReference>
<feature type="domain" description="HTH araC/xylS-type" evidence="4">
    <location>
        <begin position="177"/>
        <end position="275"/>
    </location>
</feature>
<dbReference type="Pfam" id="PF01497">
    <property type="entry name" value="Peripla_BP_2"/>
    <property type="match status" value="1"/>
</dbReference>
<dbReference type="Gene3D" id="3.40.50.1980">
    <property type="entry name" value="Nitrogenase molybdenum iron protein domain"/>
    <property type="match status" value="1"/>
</dbReference>
<keyword evidence="2" id="KW-0238">DNA-binding</keyword>
<protein>
    <submittedName>
        <fullName evidence="6">Helix-turn-helix domain-containing protein</fullName>
    </submittedName>
</protein>
<dbReference type="PANTHER" id="PTHR43280">
    <property type="entry name" value="ARAC-FAMILY TRANSCRIPTIONAL REGULATOR"/>
    <property type="match status" value="1"/>
</dbReference>
<name>A0A3A6Q7B1_9BACL</name>
<evidence type="ECO:0000259" key="5">
    <source>
        <dbReference type="PROSITE" id="PS50983"/>
    </source>
</evidence>
<dbReference type="SMART" id="SM00342">
    <property type="entry name" value="HTH_ARAC"/>
    <property type="match status" value="1"/>
</dbReference>
<reference evidence="6 7" key="1">
    <citation type="submission" date="2018-09" db="EMBL/GenBank/DDBJ databases">
        <title>Paenibacillus aracenensis nov. sp. isolated from a cave in southern Spain.</title>
        <authorList>
            <person name="Jurado V."/>
            <person name="Gutierrez-Patricio S."/>
            <person name="Gonzalez-Pimentel J.L."/>
            <person name="Miller A.Z."/>
            <person name="Laiz L."/>
            <person name="Saiz-Jimenez C."/>
        </authorList>
    </citation>
    <scope>NUCLEOTIDE SEQUENCE [LARGE SCALE GENOMIC DNA]</scope>
    <source>
        <strain evidence="6 7">JCM 19203</strain>
    </source>
</reference>
<dbReference type="Gene3D" id="1.10.10.60">
    <property type="entry name" value="Homeodomain-like"/>
    <property type="match status" value="2"/>
</dbReference>
<dbReference type="SUPFAM" id="SSF46689">
    <property type="entry name" value="Homeodomain-like"/>
    <property type="match status" value="2"/>
</dbReference>
<dbReference type="PANTHER" id="PTHR43280:SF30">
    <property type="entry name" value="MMSAB OPERON REGULATORY PROTEIN"/>
    <property type="match status" value="1"/>
</dbReference>
<dbReference type="Pfam" id="PF12833">
    <property type="entry name" value="HTH_18"/>
    <property type="match status" value="1"/>
</dbReference>
<dbReference type="OrthoDB" id="2660924at2"/>
<evidence type="ECO:0000313" key="7">
    <source>
        <dbReference type="Proteomes" id="UP000267798"/>
    </source>
</evidence>
<dbReference type="InterPro" id="IPR002491">
    <property type="entry name" value="ABC_transptr_periplasmic_BD"/>
</dbReference>
<keyword evidence="7" id="KW-1185">Reference proteome</keyword>
<evidence type="ECO:0000256" key="1">
    <source>
        <dbReference type="ARBA" id="ARBA00023015"/>
    </source>
</evidence>
<dbReference type="Proteomes" id="UP000267798">
    <property type="component" value="Unassembled WGS sequence"/>
</dbReference>
<dbReference type="InterPro" id="IPR018062">
    <property type="entry name" value="HTH_AraC-typ_CS"/>
</dbReference>
<dbReference type="PROSITE" id="PS50983">
    <property type="entry name" value="FE_B12_PBP"/>
    <property type="match status" value="1"/>
</dbReference>
<dbReference type="EMBL" id="QXQB01000001">
    <property type="protein sequence ID" value="RJX41734.1"/>
    <property type="molecule type" value="Genomic_DNA"/>
</dbReference>
<gene>
    <name evidence="6" type="ORF">D3P09_07245</name>
</gene>
<accession>A0A3A6Q7B1</accession>
<dbReference type="GO" id="GO:0003700">
    <property type="term" value="F:DNA-binding transcription factor activity"/>
    <property type="evidence" value="ECO:0007669"/>
    <property type="project" value="InterPro"/>
</dbReference>